<feature type="compositionally biased region" description="Basic and acidic residues" evidence="1">
    <location>
        <begin position="508"/>
        <end position="524"/>
    </location>
</feature>
<feature type="compositionally biased region" description="Acidic residues" evidence="1">
    <location>
        <begin position="525"/>
        <end position="550"/>
    </location>
</feature>
<dbReference type="Proteomes" id="UP000177622">
    <property type="component" value="Unassembled WGS sequence"/>
</dbReference>
<gene>
    <name evidence="2" type="ORF">PENARI_c028G02674</name>
</gene>
<feature type="compositionally biased region" description="Polar residues" evidence="1">
    <location>
        <begin position="477"/>
        <end position="492"/>
    </location>
</feature>
<feature type="compositionally biased region" description="Basic and acidic residues" evidence="1">
    <location>
        <begin position="220"/>
        <end position="234"/>
    </location>
</feature>
<feature type="region of interest" description="Disordered" evidence="1">
    <location>
        <begin position="734"/>
        <end position="774"/>
    </location>
</feature>
<name>A0A1F5L5K2_PENAI</name>
<accession>A0A1F5L5K2</accession>
<feature type="compositionally biased region" description="Basic and acidic residues" evidence="1">
    <location>
        <begin position="381"/>
        <end position="395"/>
    </location>
</feature>
<dbReference type="STRING" id="1835702.A0A1F5L5K2"/>
<feature type="region of interest" description="Disordered" evidence="1">
    <location>
        <begin position="468"/>
        <end position="551"/>
    </location>
</feature>
<feature type="compositionally biased region" description="Low complexity" evidence="1">
    <location>
        <begin position="14"/>
        <end position="28"/>
    </location>
</feature>
<organism evidence="2 3">
    <name type="scientific">Penicillium arizonense</name>
    <dbReference type="NCBI Taxonomy" id="1835702"/>
    <lineage>
        <taxon>Eukaryota</taxon>
        <taxon>Fungi</taxon>
        <taxon>Dikarya</taxon>
        <taxon>Ascomycota</taxon>
        <taxon>Pezizomycotina</taxon>
        <taxon>Eurotiomycetes</taxon>
        <taxon>Eurotiomycetidae</taxon>
        <taxon>Eurotiales</taxon>
        <taxon>Aspergillaceae</taxon>
        <taxon>Penicillium</taxon>
    </lineage>
</organism>
<evidence type="ECO:0000256" key="1">
    <source>
        <dbReference type="SAM" id="MobiDB-lite"/>
    </source>
</evidence>
<feature type="compositionally biased region" description="Acidic residues" evidence="1">
    <location>
        <begin position="78"/>
        <end position="87"/>
    </location>
</feature>
<feature type="region of interest" description="Disordered" evidence="1">
    <location>
        <begin position="78"/>
        <end position="131"/>
    </location>
</feature>
<comment type="caution">
    <text evidence="2">The sequence shown here is derived from an EMBL/GenBank/DDBJ whole genome shotgun (WGS) entry which is preliminary data.</text>
</comment>
<dbReference type="OrthoDB" id="5288142at2759"/>
<dbReference type="AlphaFoldDB" id="A0A1F5L5K2"/>
<reference evidence="2 3" key="1">
    <citation type="journal article" date="2016" name="Sci. Rep.">
        <title>Penicillium arizonense, a new, genome sequenced fungal species, reveals a high chemical diversity in secreted metabolites.</title>
        <authorList>
            <person name="Grijseels S."/>
            <person name="Nielsen J.C."/>
            <person name="Randelovic M."/>
            <person name="Nielsen J."/>
            <person name="Nielsen K.F."/>
            <person name="Workman M."/>
            <person name="Frisvad J.C."/>
        </authorList>
    </citation>
    <scope>NUCLEOTIDE SEQUENCE [LARGE SCALE GENOMIC DNA]</scope>
    <source>
        <strain evidence="2 3">CBS 141311</strain>
    </source>
</reference>
<dbReference type="GeneID" id="34580910"/>
<protein>
    <submittedName>
        <fullName evidence="2">Uncharacterized protein</fullName>
    </submittedName>
</protein>
<feature type="region of interest" description="Disordered" evidence="1">
    <location>
        <begin position="1"/>
        <end position="65"/>
    </location>
</feature>
<keyword evidence="3" id="KW-1185">Reference proteome</keyword>
<sequence length="888" mass="97790">MAYNAVAQIDHEVASNSSASASRSPSPAHGHAFEQLPLDTDHIGGGSHLEIAKTTDNSSFGPLGSMIRSMTSTSYDVVEDDDYDADPSPERSNSLRRIPPLDTAVAQHSSPEPPLRSACSDISVPLSHPTPDLQSIQGAYIGNVERLEQSAERLSSSSAGIGSEIRRMDLAQKKRSCSSASNSINLRNGAFSPTGTISSAHGSNVSPARQRSISGSRLARLSEPDDGEPAHEVDEFPSLPRLPPPQPLFYPQSDYHHDQYAPQQVPAELERRASVASNDTYQQARTLFTDFDGVHFTPLDRAESMRQVPLNHPPLARNPDSYKQPQAGENMVYYPAPVPRMLNLPPKLSRKTNTAHDKRRAEVAAAIVAQDRKSTAVVPGADKDKPNDEQPDKRQTKVPPHLRASVFFDQPSTSLQVEVKQQSAVATLESILDASANAPVSAFTDHPYAGNIGSNVYAKSKRKTLFKDLTGRKANRLSRNTMGQPLSTNNADEQGDALTMGHGSQAGHDSDRAHDEHDDSRSEATDSESGEQSTEGEGEEEDDEDEEELDYVGPPNTLIAELELRKHELAHRRRTAVPMPYHGMQTTLLEMDEMAQKQSDKRRQRPVALAWEGRDEDEDVPLAMLYPERPNPDDEDRPLGLMEKRQQEENEPLSSRRARLRGEPIPQPERRPATVYGAEKVYTAEPPEPAAESGDELETETLAERLQRLKGHNRSESKFASDLMAEIDTRAGIAAKETPADPENNEEETLAQRRSRLQKEGGAQPGPTKDPRVRRSMAALTQGRPAQLHRYSSHDILNQRPGMSQYGNRMSMQQFPPSTGYGIPQAYPMAQQYGYPKSHAGYPTQHTMSMNGMGYAMPQGCGPTVNMAGQPIDPAQVSVIDRWRQSIR</sequence>
<feature type="compositionally biased region" description="Polar residues" evidence="1">
    <location>
        <begin position="195"/>
        <end position="215"/>
    </location>
</feature>
<evidence type="ECO:0000313" key="3">
    <source>
        <dbReference type="Proteomes" id="UP000177622"/>
    </source>
</evidence>
<dbReference type="EMBL" id="LXJU01000028">
    <property type="protein sequence ID" value="OGE48495.1"/>
    <property type="molecule type" value="Genomic_DNA"/>
</dbReference>
<dbReference type="RefSeq" id="XP_022483950.1">
    <property type="nucleotide sequence ID" value="XM_022636176.1"/>
</dbReference>
<proteinExistence type="predicted"/>
<feature type="region of interest" description="Disordered" evidence="1">
    <location>
        <begin position="372"/>
        <end position="402"/>
    </location>
</feature>
<evidence type="ECO:0000313" key="2">
    <source>
        <dbReference type="EMBL" id="OGE48495.1"/>
    </source>
</evidence>
<feature type="region of interest" description="Disordered" evidence="1">
    <location>
        <begin position="624"/>
        <end position="678"/>
    </location>
</feature>
<feature type="region of interest" description="Disordered" evidence="1">
    <location>
        <begin position="195"/>
        <end position="254"/>
    </location>
</feature>